<evidence type="ECO:0000313" key="4">
    <source>
        <dbReference type="Proteomes" id="UP000218432"/>
    </source>
</evidence>
<dbReference type="Proteomes" id="UP000218432">
    <property type="component" value="Chromosome 1"/>
</dbReference>
<protein>
    <submittedName>
        <fullName evidence="3">Lipopolysaccharide biosynthesis protein</fullName>
    </submittedName>
</protein>
<reference evidence="3 4" key="1">
    <citation type="journal article" date="2017" name="Genome Announc.">
        <title>Complete Genome Sequence of Burkholderia stabilis FERMP-21014.</title>
        <authorList>
            <person name="Konishi K."/>
            <person name="Kumagai T."/>
            <person name="Sakasegawa S."/>
            <person name="Tamura T."/>
        </authorList>
    </citation>
    <scope>NUCLEOTIDE SEQUENCE [LARGE SCALE GENOMIC DNA]</scope>
    <source>
        <strain evidence="3 4">FERMP-21014</strain>
    </source>
</reference>
<keyword evidence="2" id="KW-0472">Membrane</keyword>
<dbReference type="InterPro" id="IPR050445">
    <property type="entry name" value="Bact_polysacc_biosynth/exp"/>
</dbReference>
<dbReference type="GO" id="GO:0005886">
    <property type="term" value="C:plasma membrane"/>
    <property type="evidence" value="ECO:0007669"/>
    <property type="project" value="TreeGrafter"/>
</dbReference>
<gene>
    <name evidence="3" type="ORF">BSFP_027110</name>
</gene>
<dbReference type="EMBL" id="AP018111">
    <property type="protein sequence ID" value="BAX59867.1"/>
    <property type="molecule type" value="Genomic_DNA"/>
</dbReference>
<name>A0A1Y1BQL8_9BURK</name>
<accession>A0A1Y1BQL8</accession>
<dbReference type="RefSeq" id="WP_231944018.1">
    <property type="nucleotide sequence ID" value="NZ_AP018111.1"/>
</dbReference>
<sequence length="390" mass="43743">MKKQLSIGEGGVVARLVAVFRKAKDVVCSVRIFRLIIKLIFIYAVLSIPYWLLIASDRYVSEANVIIQTTDQISNPGVDVSAIVPGAGGPNRADQLLLREYLLSLDMLKKLDASLDLRSHFSNWRRDPISRMWIKNAPTEWFYQYWLSRIDVQYDDYSGVLHIRAQAYDPDMAQAIVRLMVREGEAHMNQIGHQLAQSQVDFLSRQVTAAHDRLLDATHTVIDFQNRKGLVAPQATVESLNAIIDKLEAKKTDVQTQLSALPASLSPNQPTVVMLKNTLNALEQQIAQKRAELASPSRRTLNYTVEEFQRLQMQVGFAQDLYKTALSALEKGRMDAARTLKMVSIIQTPTRPGYPTEPGRLYNAFVTLVVAAALAGVVKLLESIIMDHVD</sequence>
<feature type="transmembrane region" description="Helical" evidence="2">
    <location>
        <begin position="32"/>
        <end position="53"/>
    </location>
</feature>
<feature type="coiled-coil region" evidence="1">
    <location>
        <begin position="237"/>
        <end position="292"/>
    </location>
</feature>
<dbReference type="AlphaFoldDB" id="A0A1Y1BQL8"/>
<keyword evidence="2" id="KW-1133">Transmembrane helix</keyword>
<evidence type="ECO:0000313" key="3">
    <source>
        <dbReference type="EMBL" id="BAX59867.1"/>
    </source>
</evidence>
<dbReference type="GO" id="GO:0004713">
    <property type="term" value="F:protein tyrosine kinase activity"/>
    <property type="evidence" value="ECO:0007669"/>
    <property type="project" value="TreeGrafter"/>
</dbReference>
<keyword evidence="1" id="KW-0175">Coiled coil</keyword>
<evidence type="ECO:0000256" key="2">
    <source>
        <dbReference type="SAM" id="Phobius"/>
    </source>
</evidence>
<dbReference type="PANTHER" id="PTHR32309:SF13">
    <property type="entry name" value="FERRIC ENTEROBACTIN TRANSPORT PROTEIN FEPE"/>
    <property type="match status" value="1"/>
</dbReference>
<organism evidence="3 4">
    <name type="scientific">Burkholderia stabilis</name>
    <dbReference type="NCBI Taxonomy" id="95485"/>
    <lineage>
        <taxon>Bacteria</taxon>
        <taxon>Pseudomonadati</taxon>
        <taxon>Pseudomonadota</taxon>
        <taxon>Betaproteobacteria</taxon>
        <taxon>Burkholderiales</taxon>
        <taxon>Burkholderiaceae</taxon>
        <taxon>Burkholderia</taxon>
        <taxon>Burkholderia cepacia complex</taxon>
    </lineage>
</organism>
<dbReference type="PANTHER" id="PTHR32309">
    <property type="entry name" value="TYROSINE-PROTEIN KINASE"/>
    <property type="match status" value="1"/>
</dbReference>
<proteinExistence type="predicted"/>
<evidence type="ECO:0000256" key="1">
    <source>
        <dbReference type="SAM" id="Coils"/>
    </source>
</evidence>
<keyword evidence="2" id="KW-0812">Transmembrane</keyword>